<dbReference type="Pfam" id="PF03372">
    <property type="entry name" value="Exo_endo_phos"/>
    <property type="match status" value="1"/>
</dbReference>
<protein>
    <recommendedName>
        <fullName evidence="2">Endonuclease/exonuclease/phosphatase domain-containing protein</fullName>
    </recommendedName>
</protein>
<dbReference type="Proteomes" id="UP000621500">
    <property type="component" value="Unassembled WGS sequence"/>
</dbReference>
<proteinExistence type="predicted"/>
<keyword evidence="1" id="KW-1133">Transmembrane helix</keyword>
<evidence type="ECO:0000313" key="4">
    <source>
        <dbReference type="Proteomes" id="UP000621500"/>
    </source>
</evidence>
<evidence type="ECO:0000259" key="2">
    <source>
        <dbReference type="Pfam" id="PF03372"/>
    </source>
</evidence>
<organism evidence="3 4">
    <name type="scientific">Plantactinospora mayteni</name>
    <dbReference type="NCBI Taxonomy" id="566021"/>
    <lineage>
        <taxon>Bacteria</taxon>
        <taxon>Bacillati</taxon>
        <taxon>Actinomycetota</taxon>
        <taxon>Actinomycetes</taxon>
        <taxon>Micromonosporales</taxon>
        <taxon>Micromonosporaceae</taxon>
        <taxon>Plantactinospora</taxon>
    </lineage>
</organism>
<dbReference type="Gene3D" id="3.60.10.10">
    <property type="entry name" value="Endonuclease/exonuclease/phosphatase"/>
    <property type="match status" value="1"/>
</dbReference>
<dbReference type="InterPro" id="IPR005135">
    <property type="entry name" value="Endo/exonuclease/phosphatase"/>
</dbReference>
<feature type="transmembrane region" description="Helical" evidence="1">
    <location>
        <begin position="94"/>
        <end position="113"/>
    </location>
</feature>
<feature type="transmembrane region" description="Helical" evidence="1">
    <location>
        <begin position="37"/>
        <end position="58"/>
    </location>
</feature>
<keyword evidence="1" id="KW-0812">Transmembrane</keyword>
<reference evidence="3 4" key="1">
    <citation type="submission" date="2021-01" db="EMBL/GenBank/DDBJ databases">
        <title>Whole genome shotgun sequence of Plantactinospora mayteni NBRC 109088.</title>
        <authorList>
            <person name="Komaki H."/>
            <person name="Tamura T."/>
        </authorList>
    </citation>
    <scope>NUCLEOTIDE SEQUENCE [LARGE SCALE GENOMIC DNA]</scope>
    <source>
        <strain evidence="3 4">NBRC 109088</strain>
    </source>
</reference>
<dbReference type="SUPFAM" id="SSF56219">
    <property type="entry name" value="DNase I-like"/>
    <property type="match status" value="1"/>
</dbReference>
<sequence length="337" mass="36117">MGGFDRVDDVATAVRWRPKWRHRGVDGPGRSAWRRGWLPAALALLVSLLLIGHTVLPNGFGRLGSLLETFLPWLGAAVPVLLVLALLRRSAAALVALALPATAWLGLFGAELVPEEGSVGDITVVQHNVSDTNPDPAGTADALTRVRPDLIGMQELTEPALSAYAAALGWDYPYRTVHGTVGLWSRYPLLDDQPLDIRPTGFGPDWNRGLRATVRLPGGDVAVYVAHLPSVRIGLPDGFGTTRRDESARLLAGVLDTERLGTVILLGDLNSTVHDRGLAPVRALLPSTGRAFPFSWPTALPVARIDQVMARSATVADLWSLPATGSDHLPIAARLRL</sequence>
<feature type="transmembrane region" description="Helical" evidence="1">
    <location>
        <begin position="70"/>
        <end position="87"/>
    </location>
</feature>
<dbReference type="InterPro" id="IPR036691">
    <property type="entry name" value="Endo/exonu/phosph_ase_sf"/>
</dbReference>
<dbReference type="EMBL" id="BONX01000009">
    <property type="protein sequence ID" value="GIG95219.1"/>
    <property type="molecule type" value="Genomic_DNA"/>
</dbReference>
<evidence type="ECO:0000256" key="1">
    <source>
        <dbReference type="SAM" id="Phobius"/>
    </source>
</evidence>
<feature type="domain" description="Endonuclease/exonuclease/phosphatase" evidence="2">
    <location>
        <begin position="126"/>
        <end position="328"/>
    </location>
</feature>
<gene>
    <name evidence="3" type="ORF">Pma05_17920</name>
</gene>
<name>A0ABQ4EKH7_9ACTN</name>
<evidence type="ECO:0000313" key="3">
    <source>
        <dbReference type="EMBL" id="GIG95219.1"/>
    </source>
</evidence>
<keyword evidence="1" id="KW-0472">Membrane</keyword>
<accession>A0ABQ4EKH7</accession>
<keyword evidence="4" id="KW-1185">Reference proteome</keyword>
<comment type="caution">
    <text evidence="3">The sequence shown here is derived from an EMBL/GenBank/DDBJ whole genome shotgun (WGS) entry which is preliminary data.</text>
</comment>